<gene>
    <name evidence="2" type="primary">NAD6</name>
</gene>
<name>I6Q0X3_9BILA</name>
<dbReference type="AlphaFoldDB" id="I6Q0X3"/>
<feature type="transmembrane region" description="Helical" evidence="1">
    <location>
        <begin position="7"/>
        <end position="40"/>
    </location>
</feature>
<accession>I6Q0X3</accession>
<keyword evidence="1" id="KW-0812">Transmembrane</keyword>
<dbReference type="EMBL" id="JQ839275">
    <property type="protein sequence ID" value="AFJ53902.1"/>
    <property type="molecule type" value="Genomic_DNA"/>
</dbReference>
<feature type="transmembrane region" description="Helical" evidence="1">
    <location>
        <begin position="46"/>
        <end position="67"/>
    </location>
</feature>
<keyword evidence="1" id="KW-0472">Membrane</keyword>
<feature type="transmembrane region" description="Helical" evidence="1">
    <location>
        <begin position="79"/>
        <end position="98"/>
    </location>
</feature>
<organism evidence="2">
    <name type="scientific">Celleporella hyalina</name>
    <dbReference type="NCBI Taxonomy" id="60593"/>
    <lineage>
        <taxon>Eukaryota</taxon>
        <taxon>Metazoa</taxon>
        <taxon>Spiralia</taxon>
        <taxon>Lophotrochozoa</taxon>
        <taxon>Bryozoa</taxon>
        <taxon>Gymnolaemata</taxon>
        <taxon>Cheilostomatida</taxon>
        <taxon>Flustrina</taxon>
        <taxon>Hippothooidea</taxon>
        <taxon>Hippothoidae</taxon>
        <taxon>Celleporella</taxon>
    </lineage>
</organism>
<keyword evidence="1" id="KW-1133">Transmembrane helix</keyword>
<keyword evidence="2" id="KW-0496">Mitochondrion</keyword>
<reference evidence="2" key="1">
    <citation type="journal article" date="2012" name="Mol. Biol. Rep.">
        <title>Molecular variability in the Celleporella hyalina (Bryozoa; Cheilostomata) species complex: evidence for cryptic speciation from complete mitochondrial genomes.</title>
        <authorList>
            <person name="Waeschenbach A."/>
            <person name="Porter J.S."/>
            <person name="Hughes R.N."/>
        </authorList>
    </citation>
    <scope>NUCLEOTIDE SEQUENCE</scope>
    <source>
        <strain evidence="2">N</strain>
    </source>
</reference>
<proteinExistence type="predicted"/>
<evidence type="ECO:0000313" key="2">
    <source>
        <dbReference type="EMBL" id="AFJ53902.1"/>
    </source>
</evidence>
<feature type="transmembrane region" description="Helical" evidence="1">
    <location>
        <begin position="118"/>
        <end position="140"/>
    </location>
</feature>
<protein>
    <submittedName>
        <fullName evidence="2">NADH dehydrogenase subunit 6</fullName>
    </submittedName>
</protein>
<sequence length="150" mass="17430">MMGLIVLLVFYIMLVLFDEILFFMLFLMVFASLVSVLLIFNGTPWFGLIFFLIYVSGLLVLFGYMMAMSPNMINAPFALKYMPVSLLFFFPSLRQVNLDMIKINYFHDIVDIFNYSHLSLYLLITLMLFLSLVSVVNITYKAPSPLRNFL</sequence>
<geneLocation type="mitochondrion" evidence="2"/>
<evidence type="ECO:0000256" key="1">
    <source>
        <dbReference type="SAM" id="Phobius"/>
    </source>
</evidence>